<dbReference type="HOGENOM" id="CLU_1919891_0_0_1"/>
<proteinExistence type="predicted"/>
<sequence length="163" mass="17704">MADRNQADRLMLESNSNSTCHLPKLGGPLGPPQDPVVFMHSTFSKGEPSKRYHTHASKRPFFSGESIVLGLSCPSRNLFVKPLLLPKASTPHPPDRTMFPLDCKVIATPRDGLSTQRVDDFEGVDSMVASNIEAAGGEVSTVARGLSWTLVNSQMMVSLLLLD</sequence>
<keyword evidence="2" id="KW-1185">Reference proteome</keyword>
<dbReference type="EMBL" id="KI392405">
    <property type="protein sequence ID" value="ERN16932.1"/>
    <property type="molecule type" value="Genomic_DNA"/>
</dbReference>
<gene>
    <name evidence="1" type="ORF">AMTR_s00057p00184520</name>
</gene>
<protein>
    <submittedName>
        <fullName evidence="1">Uncharacterized protein</fullName>
    </submittedName>
</protein>
<name>U5D679_AMBTC</name>
<reference evidence="2" key="1">
    <citation type="journal article" date="2013" name="Science">
        <title>The Amborella genome and the evolution of flowering plants.</title>
        <authorList>
            <consortium name="Amborella Genome Project"/>
        </authorList>
    </citation>
    <scope>NUCLEOTIDE SEQUENCE [LARGE SCALE GENOMIC DNA]</scope>
</reference>
<evidence type="ECO:0000313" key="1">
    <source>
        <dbReference type="EMBL" id="ERN16932.1"/>
    </source>
</evidence>
<accession>U5D679</accession>
<dbReference type="Gramene" id="ERN16932">
    <property type="protein sequence ID" value="ERN16932"/>
    <property type="gene ID" value="AMTR_s00057p00184520"/>
</dbReference>
<organism evidence="1 2">
    <name type="scientific">Amborella trichopoda</name>
    <dbReference type="NCBI Taxonomy" id="13333"/>
    <lineage>
        <taxon>Eukaryota</taxon>
        <taxon>Viridiplantae</taxon>
        <taxon>Streptophyta</taxon>
        <taxon>Embryophyta</taxon>
        <taxon>Tracheophyta</taxon>
        <taxon>Spermatophyta</taxon>
        <taxon>Magnoliopsida</taxon>
        <taxon>Amborellales</taxon>
        <taxon>Amborellaceae</taxon>
        <taxon>Amborella</taxon>
    </lineage>
</organism>
<dbReference type="Proteomes" id="UP000017836">
    <property type="component" value="Unassembled WGS sequence"/>
</dbReference>
<dbReference type="AlphaFoldDB" id="U5D679"/>
<evidence type="ECO:0000313" key="2">
    <source>
        <dbReference type="Proteomes" id="UP000017836"/>
    </source>
</evidence>